<feature type="compositionally biased region" description="Polar residues" evidence="1">
    <location>
        <begin position="498"/>
        <end position="507"/>
    </location>
</feature>
<protein>
    <recommendedName>
        <fullName evidence="2">PHL domain-containing protein</fullName>
    </recommendedName>
</protein>
<feature type="domain" description="PHL" evidence="2">
    <location>
        <begin position="53"/>
        <end position="204"/>
    </location>
</feature>
<dbReference type="EMBL" id="JABCRI010000015">
    <property type="protein sequence ID" value="KAF8393662.1"/>
    <property type="molecule type" value="Genomic_DNA"/>
</dbReference>
<comment type="caution">
    <text evidence="3">The sequence shown here is derived from an EMBL/GenBank/DDBJ whole genome shotgun (WGS) entry which is preliminary data.</text>
</comment>
<feature type="compositionally biased region" description="Low complexity" evidence="1">
    <location>
        <begin position="508"/>
        <end position="529"/>
    </location>
</feature>
<organism evidence="3 4">
    <name type="scientific">Tetracentron sinense</name>
    <name type="common">Spur-leaf</name>
    <dbReference type="NCBI Taxonomy" id="13715"/>
    <lineage>
        <taxon>Eukaryota</taxon>
        <taxon>Viridiplantae</taxon>
        <taxon>Streptophyta</taxon>
        <taxon>Embryophyta</taxon>
        <taxon>Tracheophyta</taxon>
        <taxon>Spermatophyta</taxon>
        <taxon>Magnoliopsida</taxon>
        <taxon>Trochodendrales</taxon>
        <taxon>Trochodendraceae</taxon>
        <taxon>Tetracentron</taxon>
    </lineage>
</organism>
<feature type="region of interest" description="Disordered" evidence="1">
    <location>
        <begin position="17"/>
        <end position="42"/>
    </location>
</feature>
<dbReference type="GO" id="GO:0006357">
    <property type="term" value="P:regulation of transcription by RNA polymerase II"/>
    <property type="evidence" value="ECO:0007669"/>
    <property type="project" value="TreeGrafter"/>
</dbReference>
<reference evidence="3 4" key="1">
    <citation type="submission" date="2020-04" db="EMBL/GenBank/DDBJ databases">
        <title>Plant Genome Project.</title>
        <authorList>
            <person name="Zhang R.-G."/>
        </authorList>
    </citation>
    <scope>NUCLEOTIDE SEQUENCE [LARGE SCALE GENOMIC DNA]</scope>
    <source>
        <strain evidence="3">YNK0</strain>
        <tissue evidence="3">Leaf</tissue>
    </source>
</reference>
<feature type="region of interest" description="Disordered" evidence="1">
    <location>
        <begin position="208"/>
        <end position="257"/>
    </location>
</feature>
<feature type="compositionally biased region" description="Polar residues" evidence="1">
    <location>
        <begin position="208"/>
        <end position="217"/>
    </location>
</feature>
<name>A0A835DAE3_TETSI</name>
<dbReference type="PANTHER" id="PTHR13526">
    <property type="entry name" value="TRANSCRIPTION FACTOR SPT20 HOMOLOG"/>
    <property type="match status" value="1"/>
</dbReference>
<feature type="region of interest" description="Disordered" evidence="1">
    <location>
        <begin position="493"/>
        <end position="589"/>
    </location>
</feature>
<dbReference type="InterPro" id="IPR046467">
    <property type="entry name" value="PHL_dom"/>
</dbReference>
<dbReference type="OrthoDB" id="1932706at2759"/>
<accession>A0A835DAE3</accession>
<dbReference type="GO" id="GO:0003712">
    <property type="term" value="F:transcription coregulator activity"/>
    <property type="evidence" value="ECO:0007669"/>
    <property type="project" value="InterPro"/>
</dbReference>
<dbReference type="Proteomes" id="UP000655225">
    <property type="component" value="Unassembled WGS sequence"/>
</dbReference>
<gene>
    <name evidence="3" type="ORF">HHK36_021908</name>
</gene>
<proteinExistence type="predicted"/>
<dbReference type="PANTHER" id="PTHR13526:SF8">
    <property type="entry name" value="TRANSCRIPTION FACTOR SPT20 HOMOLOG"/>
    <property type="match status" value="1"/>
</dbReference>
<dbReference type="GO" id="GO:0000124">
    <property type="term" value="C:SAGA complex"/>
    <property type="evidence" value="ECO:0007669"/>
    <property type="project" value="InterPro"/>
</dbReference>
<evidence type="ECO:0000256" key="1">
    <source>
        <dbReference type="SAM" id="MobiDB-lite"/>
    </source>
</evidence>
<sequence>MQLLFLVEQLVAPPSVISSPGDSMQRQQYQTPMAAKGRSNSLSKTSAISRVGYQLNCKKNKVENYPIRKPETYSTQLLSNCLSNILDNEDLKDATCMSPMSKSLVGGSMNICKTRALNFVQTERIIQGNIVSIVPGVRDILIMTEKPNDDTVAMHYGDIDDGDLLAAKDFLPTLPDTMNLVAAHFYSLMIRNGYQLMEDQIQSKQTCRSAASSSQANAPGIPSDSVTSEMQQYPEIASGHPSNAVVKPTNSGTSSLNSTQSLLTSAQMLPPGNTQALNMSQGFLLGVAMPIRSQQVDPQISLQQQQPNQHSLITQQHAQVQGSSLMLPTNPHSHLNGIGQNSNMQLEEYDNGTGNRYGYGKHGQQHGWPWRPGQYHGHGGSEANERSWDFGTNGDGAELSGHVGRPSVKHCAGMSGAGQMHASSAGLSMLGQTLNRAYISPLQWTAMASMGPPKMMSGTNFYINQQQQQQLQIQLQQQQIQQQQHISSPLQAVVSPPQVGSPSTMGIQQQLNQQPQQQQRVSPQKMSQQIPMSPQRLSSGALQSMNAGNVGAGPASPQLSSQTLGSVGSISSSPIELQGVNKSNSVSNV</sequence>
<dbReference type="AlphaFoldDB" id="A0A835DAE3"/>
<feature type="compositionally biased region" description="Polar residues" evidence="1">
    <location>
        <begin position="530"/>
        <end position="547"/>
    </location>
</feature>
<keyword evidence="4" id="KW-1185">Reference proteome</keyword>
<feature type="compositionally biased region" description="Polar residues" evidence="1">
    <location>
        <begin position="17"/>
        <end position="31"/>
    </location>
</feature>
<evidence type="ECO:0000313" key="3">
    <source>
        <dbReference type="EMBL" id="KAF8393662.1"/>
    </source>
</evidence>
<evidence type="ECO:0000313" key="4">
    <source>
        <dbReference type="Proteomes" id="UP000655225"/>
    </source>
</evidence>
<feature type="compositionally biased region" description="Polar residues" evidence="1">
    <location>
        <begin position="557"/>
        <end position="589"/>
    </location>
</feature>
<evidence type="ECO:0000259" key="2">
    <source>
        <dbReference type="Pfam" id="PF20474"/>
    </source>
</evidence>
<dbReference type="InterPro" id="IPR021950">
    <property type="entry name" value="Spt20"/>
</dbReference>
<dbReference type="Pfam" id="PF20474">
    <property type="entry name" value="PHL"/>
    <property type="match status" value="1"/>
</dbReference>